<dbReference type="Proteomes" id="UP000243686">
    <property type="component" value="Unassembled WGS sequence"/>
</dbReference>
<accession>A0A1S8XAS4</accession>
<name>A0A1S8XAS4_OPIVI</name>
<gene>
    <name evidence="1" type="ORF">X801_00272</name>
</gene>
<dbReference type="EMBL" id="KV891485">
    <property type="protein sequence ID" value="OON23814.1"/>
    <property type="molecule type" value="Genomic_DNA"/>
</dbReference>
<evidence type="ECO:0000313" key="1">
    <source>
        <dbReference type="EMBL" id="OON23814.1"/>
    </source>
</evidence>
<reference evidence="1 2" key="1">
    <citation type="submission" date="2015-03" db="EMBL/GenBank/DDBJ databases">
        <title>Draft genome of the nematode, Opisthorchis viverrini.</title>
        <authorList>
            <person name="Mitreva M."/>
        </authorList>
    </citation>
    <scope>NUCLEOTIDE SEQUENCE [LARGE SCALE GENOMIC DNA]</scope>
    <source>
        <strain evidence="1">Khon Kaen</strain>
    </source>
</reference>
<dbReference type="AlphaFoldDB" id="A0A1S8XAS4"/>
<feature type="non-terminal residue" evidence="1">
    <location>
        <position position="41"/>
    </location>
</feature>
<organism evidence="1 2">
    <name type="scientific">Opisthorchis viverrini</name>
    <name type="common">Southeast Asian liver fluke</name>
    <dbReference type="NCBI Taxonomy" id="6198"/>
    <lineage>
        <taxon>Eukaryota</taxon>
        <taxon>Metazoa</taxon>
        <taxon>Spiralia</taxon>
        <taxon>Lophotrochozoa</taxon>
        <taxon>Platyhelminthes</taxon>
        <taxon>Trematoda</taxon>
        <taxon>Digenea</taxon>
        <taxon>Opisthorchiida</taxon>
        <taxon>Opisthorchiata</taxon>
        <taxon>Opisthorchiidae</taxon>
        <taxon>Opisthorchis</taxon>
    </lineage>
</organism>
<proteinExistence type="predicted"/>
<evidence type="ECO:0000313" key="2">
    <source>
        <dbReference type="Proteomes" id="UP000243686"/>
    </source>
</evidence>
<keyword evidence="2" id="KW-1185">Reference proteome</keyword>
<protein>
    <submittedName>
        <fullName evidence="1">Uncharacterized protein</fullName>
    </submittedName>
</protein>
<sequence length="41" mass="4069">MESSCLHLCLTTLSICKTDSSVAVQLNSATGAGSEAGGIVI</sequence>